<organism evidence="2 3">
    <name type="scientific">Candidatus Enterococcus murrayae</name>
    <dbReference type="NCBI Taxonomy" id="2815321"/>
    <lineage>
        <taxon>Bacteria</taxon>
        <taxon>Bacillati</taxon>
        <taxon>Bacillota</taxon>
        <taxon>Bacilli</taxon>
        <taxon>Lactobacillales</taxon>
        <taxon>Enterococcaceae</taxon>
        <taxon>Enterococcus</taxon>
    </lineage>
</organism>
<sequence>MFRELFLTNQQQKKIQFFKRMEGYPEGEYSVHTLSHKFDCNYQPFLQMLRELNDTLIELKEKPLFIQASKIYWKSDPERSNRFLISQVRHSVPYRFIATSLFQPEKKLSDFSKENYVSESTTLRRMRPLIDYLTECNIQLNFSKMTLSGHEAVIRLFYIKALWAASLGEDLTKDELDFTAEDHLLRELLSLFPLHLHPKLLRLMLLVCRLRNEQKNFLNEAPFDDLLFSQTTPLLERYLSNLLESPVQIKRNVEFFNYLFYYYPYSVKKDAHKLNPLMLYYAKNVEERDPLCLAIDSFYRYCAKELLQNLLDEHEEKILLNNIARTFLGYSIQKKKIPMLFETGNKEQFLQSELYRELYPAVKKAIQKLSRRRKLEWLTAVNESLSRTLCLNLLPLFSANNEKIRVGLVSIPNYLYLQHVVKFLNNLNFIEIVFQPQPDEPIDLFITTFKELLPSQNSDYYLINILNADYKSDLLPRLLAIQNKKKFA</sequence>
<evidence type="ECO:0000259" key="1">
    <source>
        <dbReference type="Pfam" id="PF05043"/>
    </source>
</evidence>
<evidence type="ECO:0000313" key="3">
    <source>
        <dbReference type="Proteomes" id="UP000664495"/>
    </source>
</evidence>
<feature type="domain" description="Mga helix-turn-helix" evidence="1">
    <location>
        <begin position="79"/>
        <end position="159"/>
    </location>
</feature>
<dbReference type="Pfam" id="PF05043">
    <property type="entry name" value="Mga"/>
    <property type="match status" value="1"/>
</dbReference>
<keyword evidence="3" id="KW-1185">Reference proteome</keyword>
<dbReference type="InterPro" id="IPR007737">
    <property type="entry name" value="Mga_HTH"/>
</dbReference>
<protein>
    <submittedName>
        <fullName evidence="2">Helix-turn-helix domain-containing protein</fullName>
    </submittedName>
</protein>
<dbReference type="RefSeq" id="WP_207110410.1">
    <property type="nucleotide sequence ID" value="NZ_JAFLVR010000070.1"/>
</dbReference>
<dbReference type="EMBL" id="JAFLVR010000070">
    <property type="protein sequence ID" value="MBO0454681.1"/>
    <property type="molecule type" value="Genomic_DNA"/>
</dbReference>
<name>A0ABS3HMK7_9ENTE</name>
<evidence type="ECO:0000313" key="2">
    <source>
        <dbReference type="EMBL" id="MBO0454681.1"/>
    </source>
</evidence>
<reference evidence="2 3" key="1">
    <citation type="submission" date="2021-03" db="EMBL/GenBank/DDBJ databases">
        <title>Enterococcal diversity collection.</title>
        <authorList>
            <person name="Gilmore M.S."/>
            <person name="Schwartzman J."/>
            <person name="Van Tyne D."/>
            <person name="Martin M."/>
            <person name="Earl A.M."/>
            <person name="Manson A.L."/>
            <person name="Straub T."/>
            <person name="Salamzade R."/>
            <person name="Saavedra J."/>
            <person name="Lebreton F."/>
            <person name="Prichula J."/>
            <person name="Schaufler K."/>
            <person name="Gaca A."/>
            <person name="Sgardioli B."/>
            <person name="Wagenaar J."/>
            <person name="Strong T."/>
        </authorList>
    </citation>
    <scope>NUCLEOTIDE SEQUENCE [LARGE SCALE GENOMIC DNA]</scope>
    <source>
        <strain evidence="2 3">MJM16</strain>
    </source>
</reference>
<comment type="caution">
    <text evidence="2">The sequence shown here is derived from an EMBL/GenBank/DDBJ whole genome shotgun (WGS) entry which is preliminary data.</text>
</comment>
<proteinExistence type="predicted"/>
<dbReference type="Proteomes" id="UP000664495">
    <property type="component" value="Unassembled WGS sequence"/>
</dbReference>
<accession>A0ABS3HMK7</accession>
<gene>
    <name evidence="2" type="ORF">JZO85_20665</name>
</gene>